<dbReference type="EMBL" id="CP111023">
    <property type="protein sequence ID" value="WAR21571.1"/>
    <property type="molecule type" value="Genomic_DNA"/>
</dbReference>
<keyword evidence="2" id="KW-0472">Membrane</keyword>
<feature type="compositionally biased region" description="Basic and acidic residues" evidence="1">
    <location>
        <begin position="356"/>
        <end position="373"/>
    </location>
</feature>
<protein>
    <submittedName>
        <fullName evidence="3">Uncharacterized protein</fullName>
    </submittedName>
</protein>
<evidence type="ECO:0000313" key="3">
    <source>
        <dbReference type="EMBL" id="WAR21571.1"/>
    </source>
</evidence>
<keyword evidence="2" id="KW-0812">Transmembrane</keyword>
<evidence type="ECO:0000313" key="4">
    <source>
        <dbReference type="Proteomes" id="UP001164746"/>
    </source>
</evidence>
<evidence type="ECO:0000256" key="2">
    <source>
        <dbReference type="SAM" id="Phobius"/>
    </source>
</evidence>
<proteinExistence type="predicted"/>
<accession>A0ABY7FKV6</accession>
<evidence type="ECO:0000256" key="1">
    <source>
        <dbReference type="SAM" id="MobiDB-lite"/>
    </source>
</evidence>
<keyword evidence="4" id="KW-1185">Reference proteome</keyword>
<gene>
    <name evidence="3" type="ORF">MAR_015545</name>
</gene>
<sequence>MSQPTVASHVTRYHMPRWREECPVSRTVQPGEAVAATMRSAPGTNKMAETSIRRAVKVVCWSNQGVRVQHKAQGVVECAEIGEQQATTATLIESSGHHLEQWVNLTDLFFLVCSPQTTENLECLCMDGVHPSRVDFGTGIKSEDRPNTLLDNMSSLGSHYVTEKSEIFVVRTDKTAELPDMGEVGKDVFYDNSKGQVRNCSDICDQPTTNVKACRYYCPDYAPSTPSTTVSALSTTSIEYDSISTYINKDFVILGTVLAVVFIGAFVLLGCMLKRPRIVRFIKNSKLYMVIFPPRRGIPATIDEQTGLHLHGDTCVLNLQNETARFSRGQPEPAAIPSGGAFESNPTANELLLPNDSHETDDRRDFRDGHTSDRPSVGFTNDHFSTDLKRPVTHASTLAEDGNTQPNDEAVALLVQSQEDGLAANEKRSVNNQMIRRKKDMKLGCTKPLPSEPLPSEQMCNQGRAKVVADNGQLEQTANATKDEATLILETKTEENQHGLNQSMDLIPQSMCPVPRIDTNGTSHPAQTTGLVQSALNEEFRRRDPNIPLVANRNGVAQDTEDDVKRTENALNEQVPFPNITH</sequence>
<feature type="region of interest" description="Disordered" evidence="1">
    <location>
        <begin position="329"/>
        <end position="348"/>
    </location>
</feature>
<organism evidence="3 4">
    <name type="scientific">Mya arenaria</name>
    <name type="common">Soft-shell clam</name>
    <dbReference type="NCBI Taxonomy" id="6604"/>
    <lineage>
        <taxon>Eukaryota</taxon>
        <taxon>Metazoa</taxon>
        <taxon>Spiralia</taxon>
        <taxon>Lophotrochozoa</taxon>
        <taxon>Mollusca</taxon>
        <taxon>Bivalvia</taxon>
        <taxon>Autobranchia</taxon>
        <taxon>Heteroconchia</taxon>
        <taxon>Euheterodonta</taxon>
        <taxon>Imparidentia</taxon>
        <taxon>Neoheterodontei</taxon>
        <taxon>Myida</taxon>
        <taxon>Myoidea</taxon>
        <taxon>Myidae</taxon>
        <taxon>Mya</taxon>
    </lineage>
</organism>
<feature type="transmembrane region" description="Helical" evidence="2">
    <location>
        <begin position="251"/>
        <end position="273"/>
    </location>
</feature>
<keyword evidence="2" id="KW-1133">Transmembrane helix</keyword>
<reference evidence="3" key="1">
    <citation type="submission" date="2022-11" db="EMBL/GenBank/DDBJ databases">
        <title>Centuries of genome instability and evolution in soft-shell clam transmissible cancer (bioRxiv).</title>
        <authorList>
            <person name="Hart S.F.M."/>
            <person name="Yonemitsu M.A."/>
            <person name="Giersch R.M."/>
            <person name="Beal B.F."/>
            <person name="Arriagada G."/>
            <person name="Davis B.W."/>
            <person name="Ostrander E.A."/>
            <person name="Goff S.P."/>
            <person name="Metzger M.J."/>
        </authorList>
    </citation>
    <scope>NUCLEOTIDE SEQUENCE</scope>
    <source>
        <strain evidence="3">MELC-2E11</strain>
        <tissue evidence="3">Siphon/mantle</tissue>
    </source>
</reference>
<name>A0ABY7FKV6_MYAAR</name>
<dbReference type="Proteomes" id="UP001164746">
    <property type="component" value="Chromosome 12"/>
</dbReference>
<feature type="region of interest" description="Disordered" evidence="1">
    <location>
        <begin position="353"/>
        <end position="386"/>
    </location>
</feature>